<feature type="transmembrane region" description="Helical" evidence="4">
    <location>
        <begin position="247"/>
        <end position="267"/>
    </location>
</feature>
<dbReference type="GO" id="GO:0022857">
    <property type="term" value="F:transmembrane transporter activity"/>
    <property type="evidence" value="ECO:0007669"/>
    <property type="project" value="InterPro"/>
</dbReference>
<keyword evidence="1 4" id="KW-0812">Transmembrane</keyword>
<feature type="transmembrane region" description="Helical" evidence="4">
    <location>
        <begin position="218"/>
        <end position="241"/>
    </location>
</feature>
<reference evidence="5" key="2">
    <citation type="submission" date="2021-01" db="EMBL/GenBank/DDBJ databases">
        <authorList>
            <person name="Mieszkin S."/>
            <person name="Pouder E."/>
            <person name="Alain K."/>
        </authorList>
    </citation>
    <scope>NUCLEOTIDE SEQUENCE</scope>
    <source>
        <strain evidence="5">HW T2.11</strain>
    </source>
</reference>
<feature type="transmembrane region" description="Helical" evidence="4">
    <location>
        <begin position="337"/>
        <end position="359"/>
    </location>
</feature>
<feature type="transmembrane region" description="Helical" evidence="4">
    <location>
        <begin position="104"/>
        <end position="130"/>
    </location>
</feature>
<evidence type="ECO:0000256" key="3">
    <source>
        <dbReference type="ARBA" id="ARBA00023136"/>
    </source>
</evidence>
<keyword evidence="2 4" id="KW-1133">Transmembrane helix</keyword>
<evidence type="ECO:0000256" key="4">
    <source>
        <dbReference type="SAM" id="Phobius"/>
    </source>
</evidence>
<proteinExistence type="predicted"/>
<gene>
    <name evidence="5" type="ORF">ASILVAE211_12550</name>
</gene>
<accession>A0A964DZ30</accession>
<feature type="transmembrane region" description="Helical" evidence="4">
    <location>
        <begin position="48"/>
        <end position="69"/>
    </location>
</feature>
<dbReference type="EMBL" id="JAESVB010000005">
    <property type="protein sequence ID" value="MCB8876015.1"/>
    <property type="molecule type" value="Genomic_DNA"/>
</dbReference>
<evidence type="ECO:0000313" key="5">
    <source>
        <dbReference type="EMBL" id="MCB8876015.1"/>
    </source>
</evidence>
<dbReference type="InterPro" id="IPR011701">
    <property type="entry name" value="MFS"/>
</dbReference>
<dbReference type="SUPFAM" id="SSF103473">
    <property type="entry name" value="MFS general substrate transporter"/>
    <property type="match status" value="1"/>
</dbReference>
<organism evidence="5 6">
    <name type="scientific">Acidisoma silvae</name>
    <dbReference type="NCBI Taxonomy" id="2802396"/>
    <lineage>
        <taxon>Bacteria</taxon>
        <taxon>Pseudomonadati</taxon>
        <taxon>Pseudomonadota</taxon>
        <taxon>Alphaproteobacteria</taxon>
        <taxon>Acetobacterales</taxon>
        <taxon>Acidocellaceae</taxon>
        <taxon>Acidisoma</taxon>
    </lineage>
</organism>
<feature type="transmembrane region" description="Helical" evidence="4">
    <location>
        <begin position="142"/>
        <end position="164"/>
    </location>
</feature>
<comment type="caution">
    <text evidence="5">The sequence shown here is derived from an EMBL/GenBank/DDBJ whole genome shotgun (WGS) entry which is preliminary data.</text>
</comment>
<dbReference type="Pfam" id="PF07690">
    <property type="entry name" value="MFS_1"/>
    <property type="match status" value="1"/>
</dbReference>
<evidence type="ECO:0000313" key="6">
    <source>
        <dbReference type="Proteomes" id="UP000708298"/>
    </source>
</evidence>
<feature type="transmembrane region" description="Helical" evidence="4">
    <location>
        <begin position="274"/>
        <end position="295"/>
    </location>
</feature>
<feature type="transmembrane region" description="Helical" evidence="4">
    <location>
        <begin position="301"/>
        <end position="325"/>
    </location>
</feature>
<feature type="transmembrane region" description="Helical" evidence="4">
    <location>
        <begin position="170"/>
        <end position="188"/>
    </location>
</feature>
<dbReference type="InterPro" id="IPR036259">
    <property type="entry name" value="MFS_trans_sf"/>
</dbReference>
<evidence type="ECO:0000256" key="1">
    <source>
        <dbReference type="ARBA" id="ARBA00022692"/>
    </source>
</evidence>
<keyword evidence="3 4" id="KW-0472">Membrane</keyword>
<protein>
    <submittedName>
        <fullName evidence="5">MFS transporter</fullName>
    </submittedName>
</protein>
<feature type="transmembrane region" description="Helical" evidence="4">
    <location>
        <begin position="76"/>
        <end position="98"/>
    </location>
</feature>
<sequence length="395" mass="40810">MTELKLEARQDYVQGVLIAVTFALLLAGSNLTSPLMPLYRNALHLTPLLMTITFVTYVAPLVLGLLVLTRPALIRWAPILLCAALVTCAGADLCLSSVSRLGIFAGRALTGIGGALGTGSASALVVAALGARGRAISATGNLIGAVFGTGLSQLCVSLIGNHAMRLTPSAHALICLLMLIPVVAVLLLRRADNTQMLHVRSNPVPMSQVFAHLARHKLPVGVGCLSWATLSLTVVWVPTYFHVMRMPLVQSCGLIIFLIASAGGQLASPALTRLVPGFSGMVLIAAGVLATFGASEIHWPGLAILGLCALGVGAGVSYRLALVVLTRGTRPVVQGSLASLYSAITYGFAAASVLISGFVGNAMGLVGAVILVFCLCAVSALALARPAPRLRQTLN</sequence>
<reference evidence="5" key="1">
    <citation type="journal article" date="2021" name="Microorganisms">
        <title>Acidisoma silvae sp. nov. and Acidisomacellulosilytica sp. nov., Two Acidophilic Bacteria Isolated from Decaying Wood, Hydrolyzing Cellulose and Producing Poly-3-hydroxybutyrate.</title>
        <authorList>
            <person name="Mieszkin S."/>
            <person name="Pouder E."/>
            <person name="Uroz S."/>
            <person name="Simon-Colin C."/>
            <person name="Alain K."/>
        </authorList>
    </citation>
    <scope>NUCLEOTIDE SEQUENCE</scope>
    <source>
        <strain evidence="5">HW T2.11</strain>
    </source>
</reference>
<dbReference type="AlphaFoldDB" id="A0A964DZ30"/>
<feature type="transmembrane region" description="Helical" evidence="4">
    <location>
        <begin position="365"/>
        <end position="384"/>
    </location>
</feature>
<name>A0A964DZ30_9PROT</name>
<evidence type="ECO:0000256" key="2">
    <source>
        <dbReference type="ARBA" id="ARBA00022989"/>
    </source>
</evidence>
<feature type="transmembrane region" description="Helical" evidence="4">
    <location>
        <begin position="12"/>
        <end position="28"/>
    </location>
</feature>
<keyword evidence="6" id="KW-1185">Reference proteome</keyword>
<dbReference type="Proteomes" id="UP000708298">
    <property type="component" value="Unassembled WGS sequence"/>
</dbReference>
<dbReference type="RefSeq" id="WP_227321676.1">
    <property type="nucleotide sequence ID" value="NZ_JAESVB010000005.1"/>
</dbReference>
<dbReference type="Gene3D" id="1.20.1250.20">
    <property type="entry name" value="MFS general substrate transporter like domains"/>
    <property type="match status" value="1"/>
</dbReference>